<name>A0ABT9FGD0_9GAMM</name>
<protein>
    <submittedName>
        <fullName evidence="2">Uncharacterized protein</fullName>
    </submittedName>
</protein>
<feature type="transmembrane region" description="Helical" evidence="1">
    <location>
        <begin position="46"/>
        <end position="68"/>
    </location>
</feature>
<evidence type="ECO:0000256" key="1">
    <source>
        <dbReference type="SAM" id="Phobius"/>
    </source>
</evidence>
<evidence type="ECO:0000313" key="2">
    <source>
        <dbReference type="EMBL" id="MDP2565842.1"/>
    </source>
</evidence>
<reference evidence="2" key="1">
    <citation type="submission" date="2023-07" db="EMBL/GenBank/DDBJ databases">
        <title>Genome content predicts the carbon catabolic preferences of heterotrophic bacteria.</title>
        <authorList>
            <person name="Gralka M."/>
        </authorList>
    </citation>
    <scope>NUCLEOTIDE SEQUENCE</scope>
    <source>
        <strain evidence="2">4G09</strain>
    </source>
</reference>
<comment type="caution">
    <text evidence="2">The sequence shown here is derived from an EMBL/GenBank/DDBJ whole genome shotgun (WGS) entry which is preliminary data.</text>
</comment>
<accession>A0ABT9FGD0</accession>
<evidence type="ECO:0000313" key="3">
    <source>
        <dbReference type="Proteomes" id="UP001177212"/>
    </source>
</evidence>
<feature type="transmembrane region" description="Helical" evidence="1">
    <location>
        <begin position="12"/>
        <end position="31"/>
    </location>
</feature>
<dbReference type="EMBL" id="JAUYVT010000014">
    <property type="protein sequence ID" value="MDP2565842.1"/>
    <property type="molecule type" value="Genomic_DNA"/>
</dbReference>
<keyword evidence="3" id="KW-1185">Reference proteome</keyword>
<gene>
    <name evidence="2" type="ORF">Q8W34_14440</name>
</gene>
<keyword evidence="1" id="KW-1133">Transmembrane helix</keyword>
<sequence length="249" mass="28360">MKKCSALYKRYLLGAYVSLVFMLLTFVFTFYSDSFGFEVPSEIRPYLYVVLFALAVLYSLFIFISISLKRVYLRIQYANDYQTSLRRVAVVAHVRPVSGATDNLSLSDVDGVRKWFISRFKSILPFEENASLSLDVYQGSSIDDPDLLYNLKKSLSNHSINDSHFVGFEAYNKESPVKISSSPLSEGVLEAGMTLVFITESSNLFYRDSLEDGLDLLLSNQDRHVVSLSKLFETHGISRPHIYLEKYSL</sequence>
<dbReference type="Proteomes" id="UP001177212">
    <property type="component" value="Unassembled WGS sequence"/>
</dbReference>
<keyword evidence="1" id="KW-0812">Transmembrane</keyword>
<dbReference type="RefSeq" id="WP_305472597.1">
    <property type="nucleotide sequence ID" value="NZ_JAUYVT010000014.1"/>
</dbReference>
<proteinExistence type="predicted"/>
<keyword evidence="1" id="KW-0472">Membrane</keyword>
<organism evidence="2 3">
    <name type="scientific">Pseudoalteromonas marina</name>
    <dbReference type="NCBI Taxonomy" id="267375"/>
    <lineage>
        <taxon>Bacteria</taxon>
        <taxon>Pseudomonadati</taxon>
        <taxon>Pseudomonadota</taxon>
        <taxon>Gammaproteobacteria</taxon>
        <taxon>Alteromonadales</taxon>
        <taxon>Pseudoalteromonadaceae</taxon>
        <taxon>Pseudoalteromonas</taxon>
    </lineage>
</organism>